<name>U3CIL0_9VIBR</name>
<reference evidence="1 2" key="1">
    <citation type="submission" date="2013-09" db="EMBL/GenBank/DDBJ databases">
        <title>Whole genome shotgun sequence of Vibrio azureus NBRC 104587.</title>
        <authorList>
            <person name="Isaki S."/>
            <person name="Hosoyama A."/>
            <person name="Numata M."/>
            <person name="Hashimoto M."/>
            <person name="Hosoyama Y."/>
            <person name="Tsuchikane K."/>
            <person name="Noguchi M."/>
            <person name="Hirakata S."/>
            <person name="Ichikawa N."/>
            <person name="Ohji S."/>
            <person name="Yamazoe A."/>
            <person name="Fujita N."/>
        </authorList>
    </citation>
    <scope>NUCLEOTIDE SEQUENCE [LARGE SCALE GENOMIC DNA]</scope>
    <source>
        <strain evidence="1 2">NBRC 104587</strain>
    </source>
</reference>
<evidence type="ECO:0000313" key="2">
    <source>
        <dbReference type="Proteomes" id="UP000016567"/>
    </source>
</evidence>
<dbReference type="eggNOG" id="ENOG502ZGF9">
    <property type="taxonomic scope" value="Bacteria"/>
</dbReference>
<organism evidence="1 2">
    <name type="scientific">Vibrio azureus NBRC 104587</name>
    <dbReference type="NCBI Taxonomy" id="1219077"/>
    <lineage>
        <taxon>Bacteria</taxon>
        <taxon>Pseudomonadati</taxon>
        <taxon>Pseudomonadota</taxon>
        <taxon>Gammaproteobacteria</taxon>
        <taxon>Vibrionales</taxon>
        <taxon>Vibrionaceae</taxon>
        <taxon>Vibrio</taxon>
    </lineage>
</organism>
<dbReference type="EMBL" id="BATL01000121">
    <property type="protein sequence ID" value="GAD78083.1"/>
    <property type="molecule type" value="Genomic_DNA"/>
</dbReference>
<comment type="caution">
    <text evidence="1">The sequence shown here is derived from an EMBL/GenBank/DDBJ whole genome shotgun (WGS) entry which is preliminary data.</text>
</comment>
<protein>
    <submittedName>
        <fullName evidence="1">Uncharacterized protein</fullName>
    </submittedName>
</protein>
<dbReference type="Proteomes" id="UP000016567">
    <property type="component" value="Unassembled WGS sequence"/>
</dbReference>
<evidence type="ECO:0000313" key="1">
    <source>
        <dbReference type="EMBL" id="GAD78083.1"/>
    </source>
</evidence>
<dbReference type="RefSeq" id="WP_021711818.1">
    <property type="nucleotide sequence ID" value="NZ_BAOB01000714.1"/>
</dbReference>
<keyword evidence="2" id="KW-1185">Reference proteome</keyword>
<dbReference type="AlphaFoldDB" id="U3CIL0"/>
<dbReference type="OrthoDB" id="9979454at2"/>
<gene>
    <name evidence="1" type="ORF">VAZ01S_121_00020</name>
</gene>
<accession>U3CIL0</accession>
<proteinExistence type="predicted"/>
<sequence>MFKALTSAIMPSNVIPESVQKERALLRDSLDQQSHDNEGLPPFADSVRHVNNCLISHNHHGLPEWKSEQYRELTQKVTLGEVSNSYAFLSSSLGWATEVKNAQTTTQRAEALVGAVMNFGGALASGAVDHQKMKGLK</sequence>